<dbReference type="NCBIfam" id="NF004051">
    <property type="entry name" value="PRK05571.1"/>
    <property type="match status" value="1"/>
</dbReference>
<dbReference type="NCBIfam" id="TIGR01120">
    <property type="entry name" value="rpiB"/>
    <property type="match status" value="1"/>
</dbReference>
<gene>
    <name evidence="2" type="ORF">HDU87_004400</name>
</gene>
<dbReference type="AlphaFoldDB" id="A0AAD5TL53"/>
<dbReference type="GO" id="GO:0016853">
    <property type="term" value="F:isomerase activity"/>
    <property type="evidence" value="ECO:0007669"/>
    <property type="project" value="UniProtKB-KW"/>
</dbReference>
<dbReference type="Gene3D" id="3.40.1400.10">
    <property type="entry name" value="Sugar-phosphate isomerase, RpiB/LacA/LacB"/>
    <property type="match status" value="1"/>
</dbReference>
<sequence length="181" mass="19369">MAKPPARPPAILHQRASSAPAKNLVVFASDHIGLDLKNALIRFLQTAPAGEGWDIVDLGPHDADRCDYPDYAKLVAEAVLDKKKPYEKRLGVLICGTGIGMSIAANKGQGIRCALCHDQYTAEMARKHNDANVLALGSRTTGADVAGAMVVAFLGTAFEGEHHSARLDKLHALEGCRYSQL</sequence>
<protein>
    <recommendedName>
        <fullName evidence="4">Ribose 5-phosphate isomerase B</fullName>
    </recommendedName>
</protein>
<reference evidence="2" key="1">
    <citation type="submission" date="2020-05" db="EMBL/GenBank/DDBJ databases">
        <title>Phylogenomic resolution of chytrid fungi.</title>
        <authorList>
            <person name="Stajich J.E."/>
            <person name="Amses K."/>
            <person name="Simmons R."/>
            <person name="Seto K."/>
            <person name="Myers J."/>
            <person name="Bonds A."/>
            <person name="Quandt C.A."/>
            <person name="Barry K."/>
            <person name="Liu P."/>
            <person name="Grigoriev I."/>
            <person name="Longcore J.E."/>
            <person name="James T.Y."/>
        </authorList>
    </citation>
    <scope>NUCLEOTIDE SEQUENCE</scope>
    <source>
        <strain evidence="2">JEL0379</strain>
    </source>
</reference>
<dbReference type="EMBL" id="JADGJQ010000032">
    <property type="protein sequence ID" value="KAJ3177647.1"/>
    <property type="molecule type" value="Genomic_DNA"/>
</dbReference>
<evidence type="ECO:0008006" key="4">
    <source>
        <dbReference type="Google" id="ProtNLM"/>
    </source>
</evidence>
<keyword evidence="3" id="KW-1185">Reference proteome</keyword>
<dbReference type="InterPro" id="IPR003500">
    <property type="entry name" value="RpiB_LacA_LacB"/>
</dbReference>
<evidence type="ECO:0000256" key="1">
    <source>
        <dbReference type="ARBA" id="ARBA00023235"/>
    </source>
</evidence>
<dbReference type="InterPro" id="IPR004785">
    <property type="entry name" value="RpiB"/>
</dbReference>
<comment type="caution">
    <text evidence="2">The sequence shown here is derived from an EMBL/GenBank/DDBJ whole genome shotgun (WGS) entry which is preliminary data.</text>
</comment>
<dbReference type="NCBIfam" id="TIGR00689">
    <property type="entry name" value="rpiB_lacA_lacB"/>
    <property type="match status" value="1"/>
</dbReference>
<accession>A0AAD5TL53</accession>
<evidence type="ECO:0000313" key="2">
    <source>
        <dbReference type="EMBL" id="KAJ3177647.1"/>
    </source>
</evidence>
<dbReference type="SUPFAM" id="SSF89623">
    <property type="entry name" value="Ribose/Galactose isomerase RpiB/AlsB"/>
    <property type="match status" value="1"/>
</dbReference>
<dbReference type="PANTHER" id="PTHR30345:SF0">
    <property type="entry name" value="DNA DAMAGE-REPAIR_TOLERATION PROTEIN DRT102"/>
    <property type="match status" value="1"/>
</dbReference>
<dbReference type="Pfam" id="PF02502">
    <property type="entry name" value="LacAB_rpiB"/>
    <property type="match status" value="1"/>
</dbReference>
<dbReference type="PANTHER" id="PTHR30345">
    <property type="entry name" value="RIBOSE-5-PHOSPHATE ISOMERASE B"/>
    <property type="match status" value="1"/>
</dbReference>
<dbReference type="PIRSF" id="PIRSF005384">
    <property type="entry name" value="RpiB_LacA_B"/>
    <property type="match status" value="1"/>
</dbReference>
<keyword evidence="1" id="KW-0413">Isomerase</keyword>
<dbReference type="Proteomes" id="UP001212152">
    <property type="component" value="Unassembled WGS sequence"/>
</dbReference>
<proteinExistence type="predicted"/>
<evidence type="ECO:0000313" key="3">
    <source>
        <dbReference type="Proteomes" id="UP001212152"/>
    </source>
</evidence>
<organism evidence="2 3">
    <name type="scientific">Geranomyces variabilis</name>
    <dbReference type="NCBI Taxonomy" id="109894"/>
    <lineage>
        <taxon>Eukaryota</taxon>
        <taxon>Fungi</taxon>
        <taxon>Fungi incertae sedis</taxon>
        <taxon>Chytridiomycota</taxon>
        <taxon>Chytridiomycota incertae sedis</taxon>
        <taxon>Chytridiomycetes</taxon>
        <taxon>Spizellomycetales</taxon>
        <taxon>Powellomycetaceae</taxon>
        <taxon>Geranomyces</taxon>
    </lineage>
</organism>
<dbReference type="InterPro" id="IPR036569">
    <property type="entry name" value="RpiB_LacA_LacB_sf"/>
</dbReference>
<dbReference type="GO" id="GO:0005975">
    <property type="term" value="P:carbohydrate metabolic process"/>
    <property type="evidence" value="ECO:0007669"/>
    <property type="project" value="InterPro"/>
</dbReference>
<name>A0AAD5TL53_9FUNG</name>